<dbReference type="InterPro" id="IPR008862">
    <property type="entry name" value="Tcp11"/>
</dbReference>
<evidence type="ECO:0008006" key="5">
    <source>
        <dbReference type="Google" id="ProtNLM"/>
    </source>
</evidence>
<sequence>MPSSPSSPHRADASAKRLKKLCSSSRTSPVARTADDADSHRARRGVTRLLIPHSGSRSAATSPTSPACAGPSPRQFPPFEASRAIQLLDPEWNHIPTMHPLVNREALKELDLDCILRNPQLRHDLLFDAGLQFRPMYSRKKRDMAERYWRSIVQELETGCTCVSFDRNFQPRAAPMCVCSEVPLPPKVPVTKSFPDGFTIRMPTRIRLLLDEFLAVILVVIQPLSGAAASYVNPQALSRHVREHSAQAQQIRDMFDPALIEQELHHNVFDPSGLLLSIGAMLKRHCAPMRDCAIENMLQAARACAPEAGGTELHAVKTFRMCLEILELMKLDIANHQIQGLRPSLLSTCGETELRAFRKRRGSMHVTGQWLRASHRDLIAHSTIPNPTIVGEQLEYAALRRSQQVFVAAIWGWVNLIFIPPSPAGVPSMLSSDRRSLSCAVTTLPPSTALAYQYPETAYLDVARLAMLTGAAATTQVLHMLLLLFRQLLVADGGRPAFDATAQLTVLTKVKAELRAIGSSKLGYALSPPGTLPRDYERWCSIRENLVAQVALRATEAREGFLSEIPISSETSSSSLSYVPLSAPCPKLLGIAKHWVATNVQPGVPFCRMLRDRMRDVVFHAVLVACCAPRKPAPPLPAIMEPLRDELAVLIDKTSKLAMVHLNAYLPLYEGMNSIPSVQARQTQASSSPRPLPAASAPSASAASVPTSNC</sequence>
<dbReference type="OrthoDB" id="276323at2759"/>
<proteinExistence type="inferred from homology"/>
<protein>
    <recommendedName>
        <fullName evidence="5">Tcp11-domain-containing protein</fullName>
    </recommendedName>
</protein>
<keyword evidence="4" id="KW-1185">Reference proteome</keyword>
<feature type="region of interest" description="Disordered" evidence="2">
    <location>
        <begin position="1"/>
        <end position="74"/>
    </location>
</feature>
<accession>A0A0D7A6R9</accession>
<organism evidence="3 4">
    <name type="scientific">Fistulina hepatica ATCC 64428</name>
    <dbReference type="NCBI Taxonomy" id="1128425"/>
    <lineage>
        <taxon>Eukaryota</taxon>
        <taxon>Fungi</taxon>
        <taxon>Dikarya</taxon>
        <taxon>Basidiomycota</taxon>
        <taxon>Agaricomycotina</taxon>
        <taxon>Agaricomycetes</taxon>
        <taxon>Agaricomycetidae</taxon>
        <taxon>Agaricales</taxon>
        <taxon>Fistulinaceae</taxon>
        <taxon>Fistulina</taxon>
    </lineage>
</organism>
<dbReference type="PANTHER" id="PTHR12832:SF11">
    <property type="entry name" value="LD23868P"/>
    <property type="match status" value="1"/>
</dbReference>
<feature type="region of interest" description="Disordered" evidence="2">
    <location>
        <begin position="679"/>
        <end position="710"/>
    </location>
</feature>
<evidence type="ECO:0000256" key="1">
    <source>
        <dbReference type="ARBA" id="ARBA00010954"/>
    </source>
</evidence>
<evidence type="ECO:0000313" key="3">
    <source>
        <dbReference type="EMBL" id="KIY45611.1"/>
    </source>
</evidence>
<dbReference type="GO" id="GO:0010737">
    <property type="term" value="P:protein kinase A signaling"/>
    <property type="evidence" value="ECO:0007669"/>
    <property type="project" value="TreeGrafter"/>
</dbReference>
<evidence type="ECO:0000256" key="2">
    <source>
        <dbReference type="SAM" id="MobiDB-lite"/>
    </source>
</evidence>
<dbReference type="Proteomes" id="UP000054144">
    <property type="component" value="Unassembled WGS sequence"/>
</dbReference>
<dbReference type="Pfam" id="PF05794">
    <property type="entry name" value="Tcp11"/>
    <property type="match status" value="1"/>
</dbReference>
<dbReference type="EMBL" id="KN882047">
    <property type="protein sequence ID" value="KIY45611.1"/>
    <property type="molecule type" value="Genomic_DNA"/>
</dbReference>
<name>A0A0D7A6R9_9AGAR</name>
<dbReference type="PANTHER" id="PTHR12832">
    <property type="entry name" value="TESTIS-SPECIFIC PROTEIN PBS13 T-COMPLEX 11"/>
    <property type="match status" value="1"/>
</dbReference>
<reference evidence="3 4" key="1">
    <citation type="journal article" date="2015" name="Fungal Genet. Biol.">
        <title>Evolution of novel wood decay mechanisms in Agaricales revealed by the genome sequences of Fistulina hepatica and Cylindrobasidium torrendii.</title>
        <authorList>
            <person name="Floudas D."/>
            <person name="Held B.W."/>
            <person name="Riley R."/>
            <person name="Nagy L.G."/>
            <person name="Koehler G."/>
            <person name="Ransdell A.S."/>
            <person name="Younus H."/>
            <person name="Chow J."/>
            <person name="Chiniquy J."/>
            <person name="Lipzen A."/>
            <person name="Tritt A."/>
            <person name="Sun H."/>
            <person name="Haridas S."/>
            <person name="LaButti K."/>
            <person name="Ohm R.A."/>
            <person name="Kues U."/>
            <person name="Blanchette R.A."/>
            <person name="Grigoriev I.V."/>
            <person name="Minto R.E."/>
            <person name="Hibbett D.S."/>
        </authorList>
    </citation>
    <scope>NUCLEOTIDE SEQUENCE [LARGE SCALE GENOMIC DNA]</scope>
    <source>
        <strain evidence="3 4">ATCC 64428</strain>
    </source>
</reference>
<evidence type="ECO:0000313" key="4">
    <source>
        <dbReference type="Proteomes" id="UP000054144"/>
    </source>
</evidence>
<comment type="similarity">
    <text evidence="1">Belongs to the TCP11 family.</text>
</comment>
<gene>
    <name evidence="3" type="ORF">FISHEDRAFT_49107</name>
</gene>
<feature type="compositionally biased region" description="Low complexity" evidence="2">
    <location>
        <begin position="685"/>
        <end position="704"/>
    </location>
</feature>
<dbReference type="AlphaFoldDB" id="A0A0D7A6R9"/>
<feature type="compositionally biased region" description="Low complexity" evidence="2">
    <location>
        <begin position="54"/>
        <end position="73"/>
    </location>
</feature>